<dbReference type="AlphaFoldDB" id="A0A5C5RAN2"/>
<proteinExistence type="predicted"/>
<feature type="compositionally biased region" description="Polar residues" evidence="1">
    <location>
        <begin position="1"/>
        <end position="11"/>
    </location>
</feature>
<dbReference type="Pfam" id="PF13481">
    <property type="entry name" value="AAA_25"/>
    <property type="match status" value="1"/>
</dbReference>
<organism evidence="2 3">
    <name type="scientific">Tsukamurella asaccharolytica</name>
    <dbReference type="NCBI Taxonomy" id="2592067"/>
    <lineage>
        <taxon>Bacteria</taxon>
        <taxon>Bacillati</taxon>
        <taxon>Actinomycetota</taxon>
        <taxon>Actinomycetes</taxon>
        <taxon>Mycobacteriales</taxon>
        <taxon>Tsukamurellaceae</taxon>
        <taxon>Tsukamurella</taxon>
    </lineage>
</organism>
<evidence type="ECO:0000313" key="2">
    <source>
        <dbReference type="EMBL" id="TWS20199.1"/>
    </source>
</evidence>
<accession>A0A5C5RAN2</accession>
<reference evidence="2 3" key="1">
    <citation type="submission" date="2019-06" db="EMBL/GenBank/DDBJ databases">
        <title>Tsukamurella conjunctivitidis sp. nov., Tsukamurella assacharolytica sp. nov. and Tsukamurella sputae sp. nov. isolated from patients with conjunctivitis, bacteraemia (lymphoma) and respiratory infection (sputum) in Hong Kong.</title>
        <authorList>
            <person name="Teng J.L.L."/>
            <person name="Lee H.H."/>
            <person name="Fong J.Y.H."/>
            <person name="Fok K.M.N."/>
            <person name="Lau S.K.P."/>
            <person name="Woo P.C.Y."/>
        </authorList>
    </citation>
    <scope>NUCLEOTIDE SEQUENCE [LARGE SCALE GENOMIC DNA]</scope>
    <source>
        <strain evidence="2 3">HKU71</strain>
    </source>
</reference>
<feature type="compositionally biased region" description="Basic and acidic residues" evidence="1">
    <location>
        <begin position="32"/>
        <end position="47"/>
    </location>
</feature>
<dbReference type="RefSeq" id="WP_146560575.1">
    <property type="nucleotide sequence ID" value="NZ_VIGW01000003.1"/>
</dbReference>
<sequence>MTQNTSSTSADRASEPAEGADEPNPFDNPETAEQREDREQRERAADERAALRGAYGDLLSPVGAVDDPDVKETLGDTAFKALTAVLIYHAKKARKAGKPVPDVFPLSYLFDAGKNGHYRLSDKQIMDGTAEKVVAMLPTLSASEWEAREAARDYEFQVSERVRSKRVDRDALRRLAAEDAAVAGDPLEFTSLTDMLREPDVDEPYVIDQLLSQSGKVLLAAQYKAGKTTMVANLLRSLADGTPFLGRFAVAPGPRRIALIDNEMSRPMLGRWLRRQGIVNTDSIHPVTMRGRAGEFDLLTPHGRAEWAERLRGFDVVIFDCLRPVLDALGLSEDKDAGRFLVQFDATMHAAGVRQSIVVHHMGHSGDRARGDSALLGWSETNWRLIRRGDESDGDRLFTAFGRDSEVPPGLLRLDPDTGHLVYLDEATRAAETDPAEREALAAMVRHVRERHAAGAPANKSQCELFLRTNGLAMEKARALLERAVSDGALVTTGGGGRGKQTLYHPPTDPHAPPEVQAFEYPAALEEKVERQQIDHATEVQQKRREANQARIAAEDEAQIEKATAILREVGMDGLTLTAARRKVRGRDTRLKYKNIEAAFERASDTGL</sequence>
<dbReference type="Proteomes" id="UP000317291">
    <property type="component" value="Unassembled WGS sequence"/>
</dbReference>
<comment type="caution">
    <text evidence="2">The sequence shown here is derived from an EMBL/GenBank/DDBJ whole genome shotgun (WGS) entry which is preliminary data.</text>
</comment>
<dbReference type="OrthoDB" id="4934928at2"/>
<evidence type="ECO:0000313" key="3">
    <source>
        <dbReference type="Proteomes" id="UP000317291"/>
    </source>
</evidence>
<dbReference type="SUPFAM" id="SSF52540">
    <property type="entry name" value="P-loop containing nucleoside triphosphate hydrolases"/>
    <property type="match status" value="1"/>
</dbReference>
<feature type="region of interest" description="Disordered" evidence="1">
    <location>
        <begin position="1"/>
        <end position="47"/>
    </location>
</feature>
<name>A0A5C5RAN2_9ACTN</name>
<dbReference type="EMBL" id="VIGW01000003">
    <property type="protein sequence ID" value="TWS20199.1"/>
    <property type="molecule type" value="Genomic_DNA"/>
</dbReference>
<gene>
    <name evidence="2" type="ORF">FK529_08770</name>
</gene>
<keyword evidence="3" id="KW-1185">Reference proteome</keyword>
<dbReference type="InterPro" id="IPR027417">
    <property type="entry name" value="P-loop_NTPase"/>
</dbReference>
<evidence type="ECO:0000256" key="1">
    <source>
        <dbReference type="SAM" id="MobiDB-lite"/>
    </source>
</evidence>
<dbReference type="Gene3D" id="3.40.50.300">
    <property type="entry name" value="P-loop containing nucleotide triphosphate hydrolases"/>
    <property type="match status" value="1"/>
</dbReference>
<protein>
    <submittedName>
        <fullName evidence="2">AAA family ATPase</fullName>
    </submittedName>
</protein>